<dbReference type="EMBL" id="MHJG01000020">
    <property type="protein sequence ID" value="OGY63651.1"/>
    <property type="molecule type" value="Genomic_DNA"/>
</dbReference>
<sequence length="206" mass="22547">MVINWYGEGCFKIQTGGLTLLTDPFESNTGLTPPRGKVDLTLKTLAAWPLKQNNEESGNTIAGAGEYEVQGITIRGIGLPKESSEQFLKTAYKFSVENITVGLLGHLSEELPAEAMEELKDADIIFIPAGGKPFIGQELAAKVLKQLSPKIAVASFFKISGLKREGNDWKSLAEEMGQKPEVSEKLTIRKKELEELRGTKLTVLKI</sequence>
<dbReference type="STRING" id="1798404.A3B92_03310"/>
<evidence type="ECO:0000313" key="2">
    <source>
        <dbReference type="Proteomes" id="UP000177960"/>
    </source>
</evidence>
<dbReference type="Proteomes" id="UP000177960">
    <property type="component" value="Unassembled WGS sequence"/>
</dbReference>
<accession>A0A1G1ZGK8</accession>
<name>A0A1G1ZGK8_9BACT</name>
<dbReference type="Gene3D" id="3.60.15.10">
    <property type="entry name" value="Ribonuclease Z/Hydroxyacylglutathione hydrolase-like"/>
    <property type="match status" value="1"/>
</dbReference>
<dbReference type="AlphaFoldDB" id="A0A1G1ZGK8"/>
<dbReference type="InterPro" id="IPR036866">
    <property type="entry name" value="RibonucZ/Hydroxyglut_hydro"/>
</dbReference>
<reference evidence="1 2" key="1">
    <citation type="journal article" date="2016" name="Nat. Commun.">
        <title>Thousands of microbial genomes shed light on interconnected biogeochemical processes in an aquifer system.</title>
        <authorList>
            <person name="Anantharaman K."/>
            <person name="Brown C.T."/>
            <person name="Hug L.A."/>
            <person name="Sharon I."/>
            <person name="Castelle C.J."/>
            <person name="Probst A.J."/>
            <person name="Thomas B.C."/>
            <person name="Singh A."/>
            <person name="Wilkins M.J."/>
            <person name="Karaoz U."/>
            <person name="Brodie E.L."/>
            <person name="Williams K.H."/>
            <person name="Hubbard S.S."/>
            <person name="Banfield J.F."/>
        </authorList>
    </citation>
    <scope>NUCLEOTIDE SEQUENCE [LARGE SCALE GENOMIC DNA]</scope>
</reference>
<gene>
    <name evidence="1" type="ORF">A3B92_03310</name>
</gene>
<proteinExistence type="predicted"/>
<organism evidence="1 2">
    <name type="scientific">Candidatus Harrisonbacteria bacterium RIFCSPHIGHO2_02_FULL_42_16</name>
    <dbReference type="NCBI Taxonomy" id="1798404"/>
    <lineage>
        <taxon>Bacteria</taxon>
        <taxon>Candidatus Harrisoniibacteriota</taxon>
    </lineage>
</organism>
<dbReference type="PANTHER" id="PTHR39189">
    <property type="entry name" value="UPF0173 METAL-DEPENDENT HYDROLASE YTKL"/>
    <property type="match status" value="1"/>
</dbReference>
<dbReference type="PANTHER" id="PTHR39189:SF1">
    <property type="entry name" value="UPF0173 METAL-DEPENDENT HYDROLASE YTKL"/>
    <property type="match status" value="1"/>
</dbReference>
<evidence type="ECO:0008006" key="3">
    <source>
        <dbReference type="Google" id="ProtNLM"/>
    </source>
</evidence>
<comment type="caution">
    <text evidence="1">The sequence shown here is derived from an EMBL/GenBank/DDBJ whole genome shotgun (WGS) entry which is preliminary data.</text>
</comment>
<evidence type="ECO:0000313" key="1">
    <source>
        <dbReference type="EMBL" id="OGY63651.1"/>
    </source>
</evidence>
<dbReference type="Pfam" id="PF13483">
    <property type="entry name" value="Lactamase_B_3"/>
    <property type="match status" value="1"/>
</dbReference>
<protein>
    <recommendedName>
        <fullName evidence="3">Zn-dependent hydrolase</fullName>
    </recommendedName>
</protein>